<evidence type="ECO:0000313" key="2">
    <source>
        <dbReference type="Proteomes" id="UP001432322"/>
    </source>
</evidence>
<dbReference type="AlphaFoldDB" id="A0AAV5WX24"/>
<accession>A0AAV5WX24</accession>
<dbReference type="EMBL" id="BTSY01000007">
    <property type="protein sequence ID" value="GMT36626.1"/>
    <property type="molecule type" value="Genomic_DNA"/>
</dbReference>
<gene>
    <name evidence="1" type="ORF">PFISCL1PPCAC_27923</name>
</gene>
<comment type="caution">
    <text evidence="1">The sequence shown here is derived from an EMBL/GenBank/DDBJ whole genome shotgun (WGS) entry which is preliminary data.</text>
</comment>
<dbReference type="Proteomes" id="UP001432322">
    <property type="component" value="Unassembled WGS sequence"/>
</dbReference>
<proteinExistence type="predicted"/>
<name>A0AAV5WX24_9BILA</name>
<reference evidence="1" key="1">
    <citation type="submission" date="2023-10" db="EMBL/GenBank/DDBJ databases">
        <title>Genome assembly of Pristionchus species.</title>
        <authorList>
            <person name="Yoshida K."/>
            <person name="Sommer R.J."/>
        </authorList>
    </citation>
    <scope>NUCLEOTIDE SEQUENCE</scope>
    <source>
        <strain evidence="1">RS5133</strain>
    </source>
</reference>
<dbReference type="InterPro" id="IPR036047">
    <property type="entry name" value="F-box-like_dom_sf"/>
</dbReference>
<organism evidence="1 2">
    <name type="scientific">Pristionchus fissidentatus</name>
    <dbReference type="NCBI Taxonomy" id="1538716"/>
    <lineage>
        <taxon>Eukaryota</taxon>
        <taxon>Metazoa</taxon>
        <taxon>Ecdysozoa</taxon>
        <taxon>Nematoda</taxon>
        <taxon>Chromadorea</taxon>
        <taxon>Rhabditida</taxon>
        <taxon>Rhabditina</taxon>
        <taxon>Diplogasteromorpha</taxon>
        <taxon>Diplogasteroidea</taxon>
        <taxon>Neodiplogasteridae</taxon>
        <taxon>Pristionchus</taxon>
    </lineage>
</organism>
<evidence type="ECO:0000313" key="1">
    <source>
        <dbReference type="EMBL" id="GMT36626.1"/>
    </source>
</evidence>
<sequence length="424" mass="47403">MGLDGGNAPDSAMEPMELVPAAVPDSSAPSCPPVIEADRIEGRAGEEPMEVAPATEPVVPNPMAPVAELDPAELVVAPDPAAPVVAPEPTGPNLFDNVPDEVLLLMFSFLEGGKWQKYSAIKTIGWTCRRFRNFVRDSKNLKLLPNLRIDISVMTIDQSSVGCGIGLFGSSGNTFVTFNYANGRRSRREEDYGALRIGLKSELGMPEKMKGELASILRRYRPRRIRIGNTHLSQQLLVEIDSALSEVPKKHRELHFSCERYGVQIQPAHLVELVSHFEELHNIPDRFLTEEVVQSFLSDKSFDSYQVFPEQMSDDMRNIRCFDISMRNFANMLEFVHLPSTTTLTQVLDAVEARTGKLKWKVGLSCDETTITDVLREKATPLGYTITTPNGRRSLERGDVRIHIEHNRILQRFVASAHRFEAAY</sequence>
<dbReference type="SUPFAM" id="SSF81383">
    <property type="entry name" value="F-box domain"/>
    <property type="match status" value="1"/>
</dbReference>
<protein>
    <recommendedName>
        <fullName evidence="3">F-box domain-containing protein</fullName>
    </recommendedName>
</protein>
<evidence type="ECO:0008006" key="3">
    <source>
        <dbReference type="Google" id="ProtNLM"/>
    </source>
</evidence>
<keyword evidence="2" id="KW-1185">Reference proteome</keyword>